<feature type="transmembrane region" description="Helical" evidence="8">
    <location>
        <begin position="76"/>
        <end position="97"/>
    </location>
</feature>
<dbReference type="OrthoDB" id="139172at2"/>
<keyword evidence="7" id="KW-0012">Acyltransferase</keyword>
<dbReference type="PIRSF" id="PIRSF016636">
    <property type="entry name" value="AlgI_DltB"/>
    <property type="match status" value="1"/>
</dbReference>
<dbReference type="InterPro" id="IPR028362">
    <property type="entry name" value="AlgI"/>
</dbReference>
<feature type="transmembrane region" description="Helical" evidence="8">
    <location>
        <begin position="349"/>
        <end position="371"/>
    </location>
</feature>
<evidence type="ECO:0000256" key="3">
    <source>
        <dbReference type="ARBA" id="ARBA00022475"/>
    </source>
</evidence>
<dbReference type="EMBL" id="NXLW01000005">
    <property type="protein sequence ID" value="RDU72687.1"/>
    <property type="molecule type" value="Genomic_DNA"/>
</dbReference>
<feature type="transmembrane region" description="Helical" evidence="8">
    <location>
        <begin position="298"/>
        <end position="316"/>
    </location>
</feature>
<dbReference type="GO" id="GO:0005886">
    <property type="term" value="C:plasma membrane"/>
    <property type="evidence" value="ECO:0007669"/>
    <property type="project" value="UniProtKB-SubCell"/>
</dbReference>
<comment type="similarity">
    <text evidence="2 7">Belongs to the membrane-bound acyltransferase family.</text>
</comment>
<feature type="transmembrane region" description="Helical" evidence="8">
    <location>
        <begin position="146"/>
        <end position="165"/>
    </location>
</feature>
<evidence type="ECO:0000313" key="9">
    <source>
        <dbReference type="EMBL" id="RDU72687.1"/>
    </source>
</evidence>
<comment type="subcellular location">
    <subcellularLocation>
        <location evidence="1">Cell membrane</location>
        <topology evidence="1">Multi-pass membrane protein</topology>
    </subcellularLocation>
</comment>
<evidence type="ECO:0000256" key="8">
    <source>
        <dbReference type="SAM" id="Phobius"/>
    </source>
</evidence>
<dbReference type="PANTHER" id="PTHR13285:SF18">
    <property type="entry name" value="PROTEIN-CYSTEINE N-PALMITOYLTRANSFERASE RASP"/>
    <property type="match status" value="1"/>
</dbReference>
<dbReference type="PANTHER" id="PTHR13285">
    <property type="entry name" value="ACYLTRANSFERASE"/>
    <property type="match status" value="1"/>
</dbReference>
<keyword evidence="10" id="KW-1185">Reference proteome</keyword>
<dbReference type="GO" id="GO:0016746">
    <property type="term" value="F:acyltransferase activity"/>
    <property type="evidence" value="ECO:0007669"/>
    <property type="project" value="UniProtKB-KW"/>
</dbReference>
<feature type="transmembrane region" description="Helical" evidence="8">
    <location>
        <begin position="241"/>
        <end position="260"/>
    </location>
</feature>
<feature type="transmembrane region" description="Helical" evidence="8">
    <location>
        <begin position="429"/>
        <end position="450"/>
    </location>
</feature>
<organism evidence="9 10">
    <name type="scientific">Helicobacter aurati</name>
    <dbReference type="NCBI Taxonomy" id="137778"/>
    <lineage>
        <taxon>Bacteria</taxon>
        <taxon>Pseudomonadati</taxon>
        <taxon>Campylobacterota</taxon>
        <taxon>Epsilonproteobacteria</taxon>
        <taxon>Campylobacterales</taxon>
        <taxon>Helicobacteraceae</taxon>
        <taxon>Helicobacter</taxon>
    </lineage>
</organism>
<accession>A0A3D8J5C0</accession>
<feature type="transmembrane region" description="Helical" evidence="8">
    <location>
        <begin position="323"/>
        <end position="343"/>
    </location>
</feature>
<keyword evidence="5 8" id="KW-1133">Transmembrane helix</keyword>
<dbReference type="RefSeq" id="WP_104762471.1">
    <property type="nucleotide sequence ID" value="NZ_FZPM01000004.1"/>
</dbReference>
<protein>
    <submittedName>
        <fullName evidence="9">MBOAT family protein</fullName>
    </submittedName>
</protein>
<feature type="transmembrane region" description="Helical" evidence="8">
    <location>
        <begin position="185"/>
        <end position="204"/>
    </location>
</feature>
<gene>
    <name evidence="9" type="ORF">CQA66_03545</name>
</gene>
<evidence type="ECO:0000313" key="10">
    <source>
        <dbReference type="Proteomes" id="UP000256424"/>
    </source>
</evidence>
<evidence type="ECO:0000256" key="1">
    <source>
        <dbReference type="ARBA" id="ARBA00004651"/>
    </source>
</evidence>
<keyword evidence="4 8" id="KW-0812">Transmembrane</keyword>
<evidence type="ECO:0000256" key="7">
    <source>
        <dbReference type="PIRNR" id="PIRNR016636"/>
    </source>
</evidence>
<evidence type="ECO:0000256" key="5">
    <source>
        <dbReference type="ARBA" id="ARBA00022989"/>
    </source>
</evidence>
<evidence type="ECO:0000256" key="6">
    <source>
        <dbReference type="ARBA" id="ARBA00023136"/>
    </source>
</evidence>
<name>A0A3D8J5C0_9HELI</name>
<feature type="transmembrane region" description="Helical" evidence="8">
    <location>
        <begin position="7"/>
        <end position="26"/>
    </location>
</feature>
<evidence type="ECO:0000256" key="2">
    <source>
        <dbReference type="ARBA" id="ARBA00010323"/>
    </source>
</evidence>
<feature type="transmembrane region" description="Helical" evidence="8">
    <location>
        <begin position="46"/>
        <end position="69"/>
    </location>
</feature>
<dbReference type="InterPro" id="IPR024194">
    <property type="entry name" value="Ac/AlaTfrase_AlgI/DltB"/>
</dbReference>
<evidence type="ECO:0000256" key="4">
    <source>
        <dbReference type="ARBA" id="ARBA00022692"/>
    </source>
</evidence>
<dbReference type="AlphaFoldDB" id="A0A3D8J5C0"/>
<reference evidence="9 10" key="1">
    <citation type="submission" date="2018-04" db="EMBL/GenBank/DDBJ databases">
        <title>Novel Campyloabacter and Helicobacter Species and Strains.</title>
        <authorList>
            <person name="Mannion A.J."/>
            <person name="Shen Z."/>
            <person name="Fox J.G."/>
        </authorList>
    </citation>
    <scope>NUCLEOTIDE SEQUENCE [LARGE SCALE GENOMIC DNA]</scope>
    <source>
        <strain evidence="9 10">MIT 97-5075</strain>
    </source>
</reference>
<keyword evidence="6 7" id="KW-0472">Membrane</keyword>
<dbReference type="InterPro" id="IPR004299">
    <property type="entry name" value="MBOAT_fam"/>
</dbReference>
<sequence length="458" mass="53033">MIFFTVEFACFLLAFLVIYWIVLRFFGLNAQNLLLLLFNYVLIVWINPYFALVVFIYTFTIYLFALLIFEFDSKTLFACCLSCIILNLCFFKYFPAIKDSFDILLGFLGFSAQQADVIFPLGLSFYTFASITYLHSVLQGTMPQSFLSLACYLSFFPTFISGPIMRSQYFFEQLYSIRKLENISLIVVLILFGITKKVFLANYLQIYSESILHNPSIYNSLTLLLGIYAYCVQLYCDFSGYINLVTAFALMIGFTLPQNFNMPYMARNIKDFWARWHISLSLFIRDYIYIPLGGNQKGFFLTQIFVLISFALSGIWHGNSWNFLVWGLLHGVATICLNILRFYNFRINVPYVSSIITFHFVAFTWLFFVYTDIQDSLFYIKSLFLNLTLPTNSLQWQYLILCALCFFMYPFTCNAMQYGCKILDSLPLILQPLLIALVAILIIGLSANGIPNFIYAGF</sequence>
<dbReference type="PIRSF" id="PIRSF500217">
    <property type="entry name" value="AlgI"/>
    <property type="match status" value="1"/>
</dbReference>
<keyword evidence="3 7" id="KW-1003">Cell membrane</keyword>
<dbReference type="GO" id="GO:0042121">
    <property type="term" value="P:alginic acid biosynthetic process"/>
    <property type="evidence" value="ECO:0007669"/>
    <property type="project" value="InterPro"/>
</dbReference>
<feature type="transmembrane region" description="Helical" evidence="8">
    <location>
        <begin position="117"/>
        <end position="134"/>
    </location>
</feature>
<feature type="transmembrane region" description="Helical" evidence="8">
    <location>
        <begin position="383"/>
        <end position="409"/>
    </location>
</feature>
<dbReference type="Proteomes" id="UP000256424">
    <property type="component" value="Unassembled WGS sequence"/>
</dbReference>
<dbReference type="InterPro" id="IPR051085">
    <property type="entry name" value="MB_O-acyltransferase"/>
</dbReference>
<keyword evidence="7" id="KW-0808">Transferase</keyword>
<dbReference type="Pfam" id="PF03062">
    <property type="entry name" value="MBOAT"/>
    <property type="match status" value="1"/>
</dbReference>
<feature type="transmembrane region" description="Helical" evidence="8">
    <location>
        <begin position="216"/>
        <end position="235"/>
    </location>
</feature>
<proteinExistence type="inferred from homology"/>
<comment type="caution">
    <text evidence="9">The sequence shown here is derived from an EMBL/GenBank/DDBJ whole genome shotgun (WGS) entry which is preliminary data.</text>
</comment>